<proteinExistence type="predicted"/>
<sequence>MSSNSVSSQPQPSQQPGLPVLSSFSSSSPAQLRELQSLKIEAENLRANQAHLERELETIRLQIAAKDSAILAKMKELEEQASRDEITERQSAFKATVLDNVALIEALRRKCHENANLKTALDNIVMNRATFDDNSQFGAALLTELSGDVLPFLHEVAARVLEADNVNTNVLDPEITAPVVDIDSASEVDDQADRSFTPPRRSPSIKSESSSTQAFPSIPQDAEQEPYLNTTETMSPTSSYPEPPVAQGQGQASFEPYTLLQDQLLPQTLVQTPPLVQTPSLVQTPPLLQTRTQTPVANLNPVARRVTPAPGFGQAASPEPRTMYASQTRFSLKPNPPMRPAASSPEPNQAGISRLQRDFPGLLDSLRMSEQAQPSPPPSKRRARDSVDTDMSGNRSSTPGGSGGVKPPAKKQKLDKEPAYMPTFGIFMKQLETEHRQGNSIEEMITCSRCEQIKPKCRILNCLHLYCHKCVLALRADAEKGNPVTGFRAFCVKQGCNVEVSGKTSVVEPEAMAFLKWYNEQPANLTATVAQKHVLETALEDFPEDDEIERKLDHVNAKVDQLNATGQPDKLCDLVHCVKLARKPY</sequence>
<keyword evidence="1" id="KW-0479">Metal-binding</keyword>
<evidence type="ECO:0000256" key="1">
    <source>
        <dbReference type="ARBA" id="ARBA00022723"/>
    </source>
</evidence>
<feature type="region of interest" description="Disordered" evidence="5">
    <location>
        <begin position="231"/>
        <end position="250"/>
    </location>
</feature>
<feature type="region of interest" description="Disordered" evidence="5">
    <location>
        <begin position="368"/>
        <end position="416"/>
    </location>
</feature>
<dbReference type="InterPro" id="IPR017907">
    <property type="entry name" value="Znf_RING_CS"/>
</dbReference>
<organism evidence="6 7">
    <name type="scientific">Exophiala dermatitidis</name>
    <name type="common">Black yeast-like fungus</name>
    <name type="synonym">Wangiella dermatitidis</name>
    <dbReference type="NCBI Taxonomy" id="5970"/>
    <lineage>
        <taxon>Eukaryota</taxon>
        <taxon>Fungi</taxon>
        <taxon>Dikarya</taxon>
        <taxon>Ascomycota</taxon>
        <taxon>Pezizomycotina</taxon>
        <taxon>Eurotiomycetes</taxon>
        <taxon>Chaetothyriomycetidae</taxon>
        <taxon>Chaetothyriales</taxon>
        <taxon>Herpotrichiellaceae</taxon>
        <taxon>Exophiala</taxon>
    </lineage>
</organism>
<evidence type="ECO:0000313" key="6">
    <source>
        <dbReference type="EMBL" id="KAJ8988834.1"/>
    </source>
</evidence>
<feature type="region of interest" description="Disordered" evidence="5">
    <location>
        <begin position="292"/>
        <end position="352"/>
    </location>
</feature>
<feature type="compositionally biased region" description="Polar residues" evidence="5">
    <location>
        <begin position="389"/>
        <end position="399"/>
    </location>
</feature>
<dbReference type="CDD" id="cd16449">
    <property type="entry name" value="RING-HC"/>
    <property type="match status" value="1"/>
</dbReference>
<evidence type="ECO:0000256" key="5">
    <source>
        <dbReference type="SAM" id="MobiDB-lite"/>
    </source>
</evidence>
<evidence type="ECO:0000256" key="2">
    <source>
        <dbReference type="ARBA" id="ARBA00022771"/>
    </source>
</evidence>
<protein>
    <recommendedName>
        <fullName evidence="8">RING-type domain-containing protein</fullName>
    </recommendedName>
</protein>
<reference evidence="6" key="1">
    <citation type="submission" date="2023-01" db="EMBL/GenBank/DDBJ databases">
        <title>Exophiala dermititidis isolated from Cystic Fibrosis Patient.</title>
        <authorList>
            <person name="Kurbessoian T."/>
            <person name="Crocker A."/>
            <person name="Murante D."/>
            <person name="Hogan D.A."/>
            <person name="Stajich J.E."/>
        </authorList>
    </citation>
    <scope>NUCLEOTIDE SEQUENCE</scope>
    <source>
        <strain evidence="6">Ex8</strain>
    </source>
</reference>
<evidence type="ECO:0008006" key="8">
    <source>
        <dbReference type="Google" id="ProtNLM"/>
    </source>
</evidence>
<feature type="region of interest" description="Disordered" evidence="5">
    <location>
        <begin position="181"/>
        <end position="226"/>
    </location>
</feature>
<evidence type="ECO:0000256" key="3">
    <source>
        <dbReference type="ARBA" id="ARBA00022833"/>
    </source>
</evidence>
<evidence type="ECO:0000313" key="7">
    <source>
        <dbReference type="Proteomes" id="UP001161757"/>
    </source>
</evidence>
<comment type="caution">
    <text evidence="6">The sequence shown here is derived from an EMBL/GenBank/DDBJ whole genome shotgun (WGS) entry which is preliminary data.</text>
</comment>
<accession>A0AAN6EPE0</accession>
<feature type="compositionally biased region" description="Low complexity" evidence="5">
    <location>
        <begin position="198"/>
        <end position="211"/>
    </location>
</feature>
<keyword evidence="2" id="KW-0863">Zinc-finger</keyword>
<dbReference type="PROSITE" id="PS00518">
    <property type="entry name" value="ZF_RING_1"/>
    <property type="match status" value="1"/>
</dbReference>
<dbReference type="EMBL" id="JAJGCB010000016">
    <property type="protein sequence ID" value="KAJ8988834.1"/>
    <property type="molecule type" value="Genomic_DNA"/>
</dbReference>
<gene>
    <name evidence="6" type="ORF">HRR80_007040</name>
</gene>
<keyword evidence="4" id="KW-0175">Coiled coil</keyword>
<dbReference type="Proteomes" id="UP001161757">
    <property type="component" value="Unassembled WGS sequence"/>
</dbReference>
<name>A0AAN6EPE0_EXODE</name>
<feature type="region of interest" description="Disordered" evidence="5">
    <location>
        <begin position="1"/>
        <end position="25"/>
    </location>
</feature>
<evidence type="ECO:0000256" key="4">
    <source>
        <dbReference type="SAM" id="Coils"/>
    </source>
</evidence>
<dbReference type="AlphaFoldDB" id="A0AAN6EPE0"/>
<keyword evidence="3" id="KW-0862">Zinc</keyword>
<feature type="compositionally biased region" description="Polar residues" evidence="5">
    <location>
        <begin position="231"/>
        <end position="240"/>
    </location>
</feature>
<feature type="coiled-coil region" evidence="4">
    <location>
        <begin position="35"/>
        <end position="62"/>
    </location>
</feature>
<dbReference type="GO" id="GO:0008270">
    <property type="term" value="F:zinc ion binding"/>
    <property type="evidence" value="ECO:0007669"/>
    <property type="project" value="UniProtKB-KW"/>
</dbReference>